<evidence type="ECO:0000313" key="7">
    <source>
        <dbReference type="Proteomes" id="UP001139485"/>
    </source>
</evidence>
<feature type="transmembrane region" description="Helical" evidence="4">
    <location>
        <begin position="550"/>
        <end position="570"/>
    </location>
</feature>
<proteinExistence type="inferred from homology"/>
<evidence type="ECO:0000256" key="2">
    <source>
        <dbReference type="ARBA" id="ARBA00022676"/>
    </source>
</evidence>
<evidence type="ECO:0000256" key="4">
    <source>
        <dbReference type="SAM" id="Phobius"/>
    </source>
</evidence>
<comment type="similarity">
    <text evidence="1">Belongs to the glycosyltransferase 2 family.</text>
</comment>
<dbReference type="GO" id="GO:0004582">
    <property type="term" value="F:dolichyl-phosphate beta-D-mannosyltransferase activity"/>
    <property type="evidence" value="ECO:0007669"/>
    <property type="project" value="InterPro"/>
</dbReference>
<dbReference type="InterPro" id="IPR001173">
    <property type="entry name" value="Glyco_trans_2-like"/>
</dbReference>
<sequence>MTTTSTEARRPATGGTRTTRAVAVVPTYQEAATVDTVLDRLLGLDLPDGTSLDVLVVDDSSPDGTGDRVLARADLDDRVRLLSRTGREGLGAAYRAGFAAALEAGYDAVVQLDADGSHPAAAVPAMLARLAAGEADVVIGSRYVAGGGTEGWPWQRRALSGAANLYARGVLRLCTHDATAGFRAWTADAVRRTGVLTSRADGYGFQVENTWHAERAGLRVVEHPITFVDRTEGDSKMSVRTALEAVRLIAGWGAASVPVAVWVGVLAVLTALARLPFLTTALTSDEGGFLMVAAQWSPGSSLYGDYWVDRPPLIVAIFGLAHLLGTAGGGWLGETIALRLLGLVWAAAAVVLAGALGAALARRSRGSAVAGLAPRPPETGEEPRDRRAGTARLLPLLLATLTAALVTSPLFGADQVDGELLALPFVLAGLLAVVRTWSARSRTTSVGWWLLTGVCAVAAPAVKQNMLGVALAAAVSLLVLASRGHRRAALRGLLACGAALLVTLGALLAVAAWRGTDPAGLWEAVVTFRLQASAVISSSASSATPARARALLLAAVASGAVLLPLLAVAASATSRVRPVRGGVPLGLLALVVTGWETLGVLLGGSYWHHYLVGTIPGLLLCAAVVVEQRPQVQEPGWARRALVGVVAYAAVVTMVALPIATVMTHRPTSETAVTAYLAAHARPGDTGVTAFGDPQLLHGVGLTSPYEELWSLPARVRDPGLTELTAVLRDDSPTWVVTTGTDIATWGVDATTADRVLASRYRLVDTEGDWSVYRLDG</sequence>
<feature type="transmembrane region" description="Helical" evidence="4">
    <location>
        <begin position="449"/>
        <end position="480"/>
    </location>
</feature>
<feature type="transmembrane region" description="Helical" evidence="4">
    <location>
        <begin position="245"/>
        <end position="273"/>
    </location>
</feature>
<keyword evidence="4" id="KW-0812">Transmembrane</keyword>
<keyword evidence="4" id="KW-1133">Transmembrane helix</keyword>
<feature type="transmembrane region" description="Helical" evidence="4">
    <location>
        <begin position="607"/>
        <end position="626"/>
    </location>
</feature>
<evidence type="ECO:0000256" key="1">
    <source>
        <dbReference type="ARBA" id="ARBA00006739"/>
    </source>
</evidence>
<feature type="transmembrane region" description="Helical" evidence="4">
    <location>
        <begin position="582"/>
        <end position="601"/>
    </location>
</feature>
<comment type="caution">
    <text evidence="6">The sequence shown here is derived from an EMBL/GenBank/DDBJ whole genome shotgun (WGS) entry which is preliminary data.</text>
</comment>
<feature type="transmembrane region" description="Helical" evidence="4">
    <location>
        <begin position="340"/>
        <end position="361"/>
    </location>
</feature>
<dbReference type="GO" id="GO:0016020">
    <property type="term" value="C:membrane"/>
    <property type="evidence" value="ECO:0007669"/>
    <property type="project" value="GOC"/>
</dbReference>
<reference evidence="6" key="1">
    <citation type="submission" date="2022-05" db="EMBL/GenBank/DDBJ databases">
        <authorList>
            <person name="Tuo L."/>
        </authorList>
    </citation>
    <scope>NUCLEOTIDE SEQUENCE</scope>
    <source>
        <strain evidence="6">BSK12Z-4</strain>
    </source>
</reference>
<organism evidence="6 7">
    <name type="scientific">Nocardioides bruguierae</name>
    <dbReference type="NCBI Taxonomy" id="2945102"/>
    <lineage>
        <taxon>Bacteria</taxon>
        <taxon>Bacillati</taxon>
        <taxon>Actinomycetota</taxon>
        <taxon>Actinomycetes</taxon>
        <taxon>Propionibacteriales</taxon>
        <taxon>Nocardioidaceae</taxon>
        <taxon>Nocardioides</taxon>
    </lineage>
</organism>
<dbReference type="CDD" id="cd06442">
    <property type="entry name" value="DPM1_like"/>
    <property type="match status" value="1"/>
</dbReference>
<accession>A0A9X2IEF0</accession>
<feature type="transmembrane region" description="Helical" evidence="4">
    <location>
        <begin position="492"/>
        <end position="513"/>
    </location>
</feature>
<feature type="transmembrane region" description="Helical" evidence="4">
    <location>
        <begin position="420"/>
        <end position="437"/>
    </location>
</feature>
<dbReference type="InterPro" id="IPR039528">
    <property type="entry name" value="DPM1-like"/>
</dbReference>
<dbReference type="AlphaFoldDB" id="A0A9X2IEF0"/>
<evidence type="ECO:0000313" key="6">
    <source>
        <dbReference type="EMBL" id="MCM0619284.1"/>
    </source>
</evidence>
<dbReference type="PANTHER" id="PTHR43398">
    <property type="entry name" value="DOLICHOL-PHOSPHATE MANNOSYLTRANSFERASE SUBUNIT 1"/>
    <property type="match status" value="1"/>
</dbReference>
<feature type="transmembrane region" description="Helical" evidence="4">
    <location>
        <begin position="313"/>
        <end position="333"/>
    </location>
</feature>
<feature type="domain" description="Glycosyltransferase 2-like" evidence="5">
    <location>
        <begin position="24"/>
        <end position="161"/>
    </location>
</feature>
<dbReference type="InterPro" id="IPR029044">
    <property type="entry name" value="Nucleotide-diphossugar_trans"/>
</dbReference>
<dbReference type="SUPFAM" id="SSF53448">
    <property type="entry name" value="Nucleotide-diphospho-sugar transferases"/>
    <property type="match status" value="1"/>
</dbReference>
<gene>
    <name evidence="6" type="ORF">M8330_03100</name>
</gene>
<dbReference type="FunFam" id="3.90.550.10:FF:000122">
    <property type="entry name" value="Dolichol-phosphate mannosyltransferase subunit 1"/>
    <property type="match status" value="1"/>
</dbReference>
<name>A0A9X2IEF0_9ACTN</name>
<keyword evidence="3" id="KW-0808">Transferase</keyword>
<evidence type="ECO:0000256" key="3">
    <source>
        <dbReference type="ARBA" id="ARBA00022679"/>
    </source>
</evidence>
<dbReference type="PANTHER" id="PTHR43398:SF1">
    <property type="entry name" value="DOLICHOL-PHOSPHATE MANNOSYLTRANSFERASE SUBUNIT 1"/>
    <property type="match status" value="1"/>
</dbReference>
<keyword evidence="4" id="KW-0472">Membrane</keyword>
<keyword evidence="2" id="KW-0328">Glycosyltransferase</keyword>
<dbReference type="GO" id="GO:0009247">
    <property type="term" value="P:glycolipid biosynthetic process"/>
    <property type="evidence" value="ECO:0007669"/>
    <property type="project" value="TreeGrafter"/>
</dbReference>
<evidence type="ECO:0000259" key="5">
    <source>
        <dbReference type="Pfam" id="PF00535"/>
    </source>
</evidence>
<feature type="transmembrane region" description="Helical" evidence="4">
    <location>
        <begin position="638"/>
        <end position="660"/>
    </location>
</feature>
<dbReference type="Pfam" id="PF00535">
    <property type="entry name" value="Glycos_transf_2"/>
    <property type="match status" value="1"/>
</dbReference>
<dbReference type="Gene3D" id="3.90.550.10">
    <property type="entry name" value="Spore Coat Polysaccharide Biosynthesis Protein SpsA, Chain A"/>
    <property type="match status" value="1"/>
</dbReference>
<protein>
    <submittedName>
        <fullName evidence="6">Polyprenol monophosphomannose synthase</fullName>
    </submittedName>
</protein>
<keyword evidence="7" id="KW-1185">Reference proteome</keyword>
<dbReference type="Proteomes" id="UP001139485">
    <property type="component" value="Unassembled WGS sequence"/>
</dbReference>
<dbReference type="EMBL" id="JAMOIL010000002">
    <property type="protein sequence ID" value="MCM0619284.1"/>
    <property type="molecule type" value="Genomic_DNA"/>
</dbReference>
<dbReference type="RefSeq" id="WP_250826147.1">
    <property type="nucleotide sequence ID" value="NZ_JAMOIL010000002.1"/>
</dbReference>